<dbReference type="OrthoDB" id="199599at2759"/>
<dbReference type="GO" id="GO:0012505">
    <property type="term" value="C:endomembrane system"/>
    <property type="evidence" value="ECO:0007669"/>
    <property type="project" value="UniProtKB-SubCell"/>
</dbReference>
<evidence type="ECO:0000256" key="5">
    <source>
        <dbReference type="SAM" id="MobiDB-lite"/>
    </source>
</evidence>
<organism evidence="8 9">
    <name type="scientific">Paraphaeosphaeria minitans</name>
    <dbReference type="NCBI Taxonomy" id="565426"/>
    <lineage>
        <taxon>Eukaryota</taxon>
        <taxon>Fungi</taxon>
        <taxon>Dikarya</taxon>
        <taxon>Ascomycota</taxon>
        <taxon>Pezizomycotina</taxon>
        <taxon>Dothideomycetes</taxon>
        <taxon>Pleosporomycetidae</taxon>
        <taxon>Pleosporales</taxon>
        <taxon>Massarineae</taxon>
        <taxon>Didymosphaeriaceae</taxon>
        <taxon>Paraphaeosphaeria</taxon>
    </lineage>
</organism>
<feature type="transmembrane region" description="Helical" evidence="6">
    <location>
        <begin position="203"/>
        <end position="224"/>
    </location>
</feature>
<dbReference type="InterPro" id="IPR052053">
    <property type="entry name" value="IM_YidH-like"/>
</dbReference>
<dbReference type="AlphaFoldDB" id="A0A9P6GIC7"/>
<evidence type="ECO:0000256" key="6">
    <source>
        <dbReference type="SAM" id="Phobius"/>
    </source>
</evidence>
<evidence type="ECO:0000256" key="1">
    <source>
        <dbReference type="ARBA" id="ARBA00004127"/>
    </source>
</evidence>
<keyword evidence="4 6" id="KW-0472">Membrane</keyword>
<feature type="domain" description="DUF202" evidence="7">
    <location>
        <begin position="114"/>
        <end position="189"/>
    </location>
</feature>
<reference evidence="8" key="1">
    <citation type="journal article" date="2020" name="Mol. Plant Microbe Interact.">
        <title>Genome Sequence of the Biocontrol Agent Coniothyrium minitans strain Conio (IMI 134523).</title>
        <authorList>
            <person name="Patel D."/>
            <person name="Shittu T.A."/>
            <person name="Baroncelli R."/>
            <person name="Muthumeenakshi S."/>
            <person name="Osborne T.H."/>
            <person name="Janganan T.K."/>
            <person name="Sreenivasaprasad S."/>
        </authorList>
    </citation>
    <scope>NUCLEOTIDE SEQUENCE</scope>
    <source>
        <strain evidence="8">Conio</strain>
    </source>
</reference>
<evidence type="ECO:0000313" key="9">
    <source>
        <dbReference type="Proteomes" id="UP000756921"/>
    </source>
</evidence>
<evidence type="ECO:0000256" key="2">
    <source>
        <dbReference type="ARBA" id="ARBA00022692"/>
    </source>
</evidence>
<feature type="transmembrane region" description="Helical" evidence="6">
    <location>
        <begin position="123"/>
        <end position="144"/>
    </location>
</feature>
<dbReference type="EMBL" id="WJXW01000005">
    <property type="protein sequence ID" value="KAF9735929.1"/>
    <property type="molecule type" value="Genomic_DNA"/>
</dbReference>
<keyword evidence="9" id="KW-1185">Reference proteome</keyword>
<evidence type="ECO:0000256" key="4">
    <source>
        <dbReference type="ARBA" id="ARBA00023136"/>
    </source>
</evidence>
<dbReference type="PANTHER" id="PTHR34187:SF1">
    <property type="entry name" value="DUF202 DOMAIN-CONTAINING PROTEIN"/>
    <property type="match status" value="1"/>
</dbReference>
<dbReference type="Pfam" id="PF02656">
    <property type="entry name" value="DUF202"/>
    <property type="match status" value="1"/>
</dbReference>
<comment type="subcellular location">
    <subcellularLocation>
        <location evidence="1">Endomembrane system</location>
        <topology evidence="1">Multi-pass membrane protein</topology>
    </subcellularLocation>
</comment>
<feature type="region of interest" description="Disordered" evidence="5">
    <location>
        <begin position="1"/>
        <end position="85"/>
    </location>
</feature>
<evidence type="ECO:0000259" key="7">
    <source>
        <dbReference type="Pfam" id="PF02656"/>
    </source>
</evidence>
<comment type="caution">
    <text evidence="8">The sequence shown here is derived from an EMBL/GenBank/DDBJ whole genome shotgun (WGS) entry which is preliminary data.</text>
</comment>
<protein>
    <recommendedName>
        <fullName evidence="7">DUF202 domain-containing protein</fullName>
    </recommendedName>
</protein>
<feature type="compositionally biased region" description="Low complexity" evidence="5">
    <location>
        <begin position="1"/>
        <end position="14"/>
    </location>
</feature>
<keyword evidence="2 6" id="KW-0812">Transmembrane</keyword>
<feature type="compositionally biased region" description="Basic and acidic residues" evidence="5">
    <location>
        <begin position="28"/>
        <end position="45"/>
    </location>
</feature>
<accession>A0A9P6GIC7</accession>
<dbReference type="Proteomes" id="UP000756921">
    <property type="component" value="Unassembled WGS sequence"/>
</dbReference>
<evidence type="ECO:0000256" key="3">
    <source>
        <dbReference type="ARBA" id="ARBA00022989"/>
    </source>
</evidence>
<keyword evidence="3 6" id="KW-1133">Transmembrane helix</keyword>
<gene>
    <name evidence="8" type="ORF">PMIN01_05844</name>
</gene>
<feature type="transmembrane region" description="Helical" evidence="6">
    <location>
        <begin position="156"/>
        <end position="182"/>
    </location>
</feature>
<sequence length="229" mass="24845">MAPPSSSQSQSQSQFLAPSTLYAAPTPPHHDSEAFLRSDRHRSAQELEPLPHGPARSASRSSRTPSTRPSQTSTATDASGSRLGLRRQTPRWYDGAVRFWTSNVSVGIEEGAHRDHLALERTFLGYLRTSLALAVTGVVVAQLFRLQHASSPNLHIGFFVLGVPLAASFIALGILVLLLGALRFWRQQAALVRGRVWVGGWEVLAIMGASLAITAVTFVMLVWVDVDKG</sequence>
<evidence type="ECO:0000313" key="8">
    <source>
        <dbReference type="EMBL" id="KAF9735929.1"/>
    </source>
</evidence>
<feature type="compositionally biased region" description="Low complexity" evidence="5">
    <location>
        <begin position="54"/>
        <end position="76"/>
    </location>
</feature>
<proteinExistence type="predicted"/>
<name>A0A9P6GIC7_9PLEO</name>
<dbReference type="PANTHER" id="PTHR34187">
    <property type="entry name" value="FGR18P"/>
    <property type="match status" value="1"/>
</dbReference>
<dbReference type="InterPro" id="IPR003807">
    <property type="entry name" value="DUF202"/>
</dbReference>